<evidence type="ECO:0000256" key="14">
    <source>
        <dbReference type="ARBA" id="ARBA00080958"/>
    </source>
</evidence>
<evidence type="ECO:0000256" key="4">
    <source>
        <dbReference type="ARBA" id="ARBA00022723"/>
    </source>
</evidence>
<evidence type="ECO:0000256" key="6">
    <source>
        <dbReference type="ARBA" id="ARBA00022833"/>
    </source>
</evidence>
<dbReference type="Gene3D" id="3.30.40.10">
    <property type="entry name" value="Zinc/RING finger domain, C3HC4 (zinc finger)"/>
    <property type="match status" value="1"/>
</dbReference>
<dbReference type="OrthoDB" id="361102at2759"/>
<keyword evidence="3" id="KW-0597">Phosphoprotein</keyword>
<comment type="subunit">
    <text evidence="12">Tetramer of two alpha and two beta chains. Interacts with TAF6/TAFII80. Interacts with ATF7IP. Interacts with SND1. Part of TBP-based Pol II pre-initiation complex (PIC), in which Pol II core assembles with general transcription factors and other specific initiation factors including GTF2E1, GTF2E2, GTF2F1, GTF2F2, TCEA1, ERCC2, ERCC3, GTF2H2, GTF2H3, GTF2H4, GTF2H5, GTF2A1, GTF2A2, GTF2B and TBP; this large multi-subunit PIC complex mediates DNA unwinding and targets Pol II core to the transcription start site where the first phosphodiester bond forms.</text>
</comment>
<accession>A0A443S3C5</accession>
<evidence type="ECO:0000256" key="13">
    <source>
        <dbReference type="ARBA" id="ARBA00073913"/>
    </source>
</evidence>
<dbReference type="EMBL" id="NCKV01010046">
    <property type="protein sequence ID" value="RWS22029.1"/>
    <property type="molecule type" value="Genomic_DNA"/>
</dbReference>
<reference evidence="17 18" key="1">
    <citation type="journal article" date="2018" name="Gigascience">
        <title>Genomes of trombidid mites reveal novel predicted allergens and laterally-transferred genes associated with secondary metabolism.</title>
        <authorList>
            <person name="Dong X."/>
            <person name="Chaisiri K."/>
            <person name="Xia D."/>
            <person name="Armstrong S.D."/>
            <person name="Fang Y."/>
            <person name="Donnelly M.J."/>
            <person name="Kadowaki T."/>
            <person name="McGarry J.W."/>
            <person name="Darby A.C."/>
            <person name="Makepeace B.L."/>
        </authorList>
    </citation>
    <scope>NUCLEOTIDE SEQUENCE [LARGE SCALE GENOMIC DNA]</scope>
    <source>
        <strain evidence="17">UoL-UT</strain>
    </source>
</reference>
<comment type="similarity">
    <text evidence="2">Belongs to the TFIIE alpha subunit family.</text>
</comment>
<keyword evidence="8" id="KW-0805">Transcription regulation</keyword>
<keyword evidence="9" id="KW-0804">Transcription</keyword>
<evidence type="ECO:0000256" key="3">
    <source>
        <dbReference type="ARBA" id="ARBA00022553"/>
    </source>
</evidence>
<keyword evidence="6" id="KW-0862">Zinc</keyword>
<dbReference type="Proteomes" id="UP000288716">
    <property type="component" value="Unassembled WGS sequence"/>
</dbReference>
<sequence>MEIPTALKRLIRMVTRGFYAVEHILVVDILIRKICVKEDELESLLKFERKQLRSIIAQLKNDKILKSKLKMETGADGKTTRQNYYFINYRAFVNVVKYKLDHMRRKIETEERDNTSRASFVCTVCKKTFTDLEADQLCDLTTNEFRCSYCGELVEEDPNVLPKADSRLILARFNEQIEPLYLLLKEVEDIRLPTDLLEPEPIVVPVSNGVKSETATSESGPNIFSPKHWKDDKNWAINNEYENMLFNERSMTVKIENANDSVNKTDKDSKSEETVKRKEQPSWLVESTVYEEKPQTITSVLNKNEKSIVSFNNYSPTDDSVSSSKEILEALLVHEKQQENANAAVFGLSDDTNAFGTNGAVDTVDSYHEELMDSDDDDANDRTPVVSVAGQLVPLSDISDEHISQMNPYEKEEYIRLTQEMYAHIYD</sequence>
<dbReference type="GO" id="GO:0008270">
    <property type="term" value="F:zinc ion binding"/>
    <property type="evidence" value="ECO:0007669"/>
    <property type="project" value="UniProtKB-KW"/>
</dbReference>
<evidence type="ECO:0000256" key="1">
    <source>
        <dbReference type="ARBA" id="ARBA00004123"/>
    </source>
</evidence>
<keyword evidence="4" id="KW-0479">Metal-binding</keyword>
<evidence type="ECO:0000313" key="18">
    <source>
        <dbReference type="Proteomes" id="UP000288716"/>
    </source>
</evidence>
<protein>
    <recommendedName>
        <fullName evidence="13">General transcription factor IIE subunit 1</fullName>
    </recommendedName>
    <alternativeName>
        <fullName evidence="14">Transcription initiation factor IIE subunit alpha</fullName>
    </alternativeName>
</protein>
<keyword evidence="5" id="KW-0863">Zinc-finger</keyword>
<dbReference type="InterPro" id="IPR024550">
    <property type="entry name" value="TFIIEa/SarR/Rpc3_HTH_dom"/>
</dbReference>
<evidence type="ECO:0000256" key="2">
    <source>
        <dbReference type="ARBA" id="ARBA00008947"/>
    </source>
</evidence>
<keyword evidence="10" id="KW-0539">Nucleus</keyword>
<evidence type="ECO:0000256" key="15">
    <source>
        <dbReference type="SAM" id="MobiDB-lite"/>
    </source>
</evidence>
<evidence type="ECO:0000256" key="8">
    <source>
        <dbReference type="ARBA" id="ARBA00023015"/>
    </source>
</evidence>
<feature type="region of interest" description="Disordered" evidence="15">
    <location>
        <begin position="258"/>
        <end position="281"/>
    </location>
</feature>
<evidence type="ECO:0000256" key="9">
    <source>
        <dbReference type="ARBA" id="ARBA00023163"/>
    </source>
</evidence>
<dbReference type="VEuPathDB" id="VectorBase:LDEU010011"/>
<feature type="domain" description="HTH TFE/IIEalpha-type" evidence="16">
    <location>
        <begin position="7"/>
        <end position="97"/>
    </location>
</feature>
<dbReference type="Gene3D" id="6.10.140.1250">
    <property type="match status" value="1"/>
</dbReference>
<dbReference type="InterPro" id="IPR013083">
    <property type="entry name" value="Znf_RING/FYVE/PHD"/>
</dbReference>
<dbReference type="Pfam" id="PF02002">
    <property type="entry name" value="TFIIE_alpha"/>
    <property type="match status" value="1"/>
</dbReference>
<evidence type="ECO:0000256" key="12">
    <source>
        <dbReference type="ARBA" id="ARBA00065242"/>
    </source>
</evidence>
<dbReference type="AlphaFoldDB" id="A0A443S3C5"/>
<evidence type="ECO:0000256" key="5">
    <source>
        <dbReference type="ARBA" id="ARBA00022771"/>
    </source>
</evidence>
<comment type="function">
    <text evidence="11">Recruits TFIIH to the initiation complex and stimulates the RNA polymerase II C-terminal domain kinase and DNA-dependent ATPase activities of TFIIH. Both TFIIH and TFIIE are required for promoter clearance by RNA polymerase.</text>
</comment>
<keyword evidence="7" id="KW-0007">Acetylation</keyword>
<proteinExistence type="inferred from homology"/>
<dbReference type="GO" id="GO:0006367">
    <property type="term" value="P:transcription initiation at RNA polymerase II promoter"/>
    <property type="evidence" value="ECO:0007669"/>
    <property type="project" value="InterPro"/>
</dbReference>
<dbReference type="InterPro" id="IPR002853">
    <property type="entry name" value="TFIIE_asu"/>
</dbReference>
<keyword evidence="18" id="KW-1185">Reference proteome</keyword>
<evidence type="ECO:0000256" key="7">
    <source>
        <dbReference type="ARBA" id="ARBA00022990"/>
    </source>
</evidence>
<evidence type="ECO:0000256" key="11">
    <source>
        <dbReference type="ARBA" id="ARBA00025581"/>
    </source>
</evidence>
<dbReference type="PANTHER" id="PTHR13097">
    <property type="entry name" value="TRANSCRIPTION INITIATION FACTOR IIE, ALPHA SUBUNIT"/>
    <property type="match status" value="1"/>
</dbReference>
<evidence type="ECO:0000259" key="16">
    <source>
        <dbReference type="PROSITE" id="PS51344"/>
    </source>
</evidence>
<comment type="subcellular location">
    <subcellularLocation>
        <location evidence="1">Nucleus</location>
    </subcellularLocation>
</comment>
<dbReference type="InterPro" id="IPR017919">
    <property type="entry name" value="TFIIE/TFIIEa_HTH"/>
</dbReference>
<evidence type="ECO:0000313" key="17">
    <source>
        <dbReference type="EMBL" id="RWS22029.1"/>
    </source>
</evidence>
<dbReference type="Pfam" id="PF11521">
    <property type="entry name" value="TFIIE-A_C"/>
    <property type="match status" value="1"/>
</dbReference>
<dbReference type="FunFam" id="3.30.40.10:FF:000087">
    <property type="entry name" value="General transcription factor IIE subunit 1"/>
    <property type="match status" value="1"/>
</dbReference>
<dbReference type="PANTHER" id="PTHR13097:SF7">
    <property type="entry name" value="GENERAL TRANSCRIPTION FACTOR IIE SUBUNIT 1"/>
    <property type="match status" value="1"/>
</dbReference>
<dbReference type="SMART" id="SM00531">
    <property type="entry name" value="TFIIE"/>
    <property type="match status" value="1"/>
</dbReference>
<dbReference type="STRING" id="299467.A0A443S3C5"/>
<dbReference type="InterPro" id="IPR039997">
    <property type="entry name" value="TFE"/>
</dbReference>
<dbReference type="SUPFAM" id="SSF57783">
    <property type="entry name" value="Zinc beta-ribbon"/>
    <property type="match status" value="1"/>
</dbReference>
<name>A0A443S3C5_9ACAR</name>
<dbReference type="InterPro" id="IPR021600">
    <property type="entry name" value="TFIIE_asu_C"/>
</dbReference>
<evidence type="ECO:0000256" key="10">
    <source>
        <dbReference type="ARBA" id="ARBA00023242"/>
    </source>
</evidence>
<organism evidence="17 18">
    <name type="scientific">Leptotrombidium deliense</name>
    <dbReference type="NCBI Taxonomy" id="299467"/>
    <lineage>
        <taxon>Eukaryota</taxon>
        <taxon>Metazoa</taxon>
        <taxon>Ecdysozoa</taxon>
        <taxon>Arthropoda</taxon>
        <taxon>Chelicerata</taxon>
        <taxon>Arachnida</taxon>
        <taxon>Acari</taxon>
        <taxon>Acariformes</taxon>
        <taxon>Trombidiformes</taxon>
        <taxon>Prostigmata</taxon>
        <taxon>Anystina</taxon>
        <taxon>Parasitengona</taxon>
        <taxon>Trombiculoidea</taxon>
        <taxon>Trombiculidae</taxon>
        <taxon>Leptotrombidium</taxon>
    </lineage>
</organism>
<feature type="compositionally biased region" description="Basic and acidic residues" evidence="15">
    <location>
        <begin position="263"/>
        <end position="280"/>
    </location>
</feature>
<dbReference type="GO" id="GO:0005673">
    <property type="term" value="C:transcription factor TFIIE complex"/>
    <property type="evidence" value="ECO:0007669"/>
    <property type="project" value="TreeGrafter"/>
</dbReference>
<comment type="caution">
    <text evidence="17">The sequence shown here is derived from an EMBL/GenBank/DDBJ whole genome shotgun (WGS) entry which is preliminary data.</text>
</comment>
<gene>
    <name evidence="17" type="ORF">B4U80_05375</name>
</gene>
<dbReference type="PROSITE" id="PS51344">
    <property type="entry name" value="HTH_TFE_IIE"/>
    <property type="match status" value="1"/>
</dbReference>